<dbReference type="Gene3D" id="1.20.1280.50">
    <property type="match status" value="1"/>
</dbReference>
<feature type="region of interest" description="Disordered" evidence="1">
    <location>
        <begin position="159"/>
        <end position="191"/>
    </location>
</feature>
<gene>
    <name evidence="3" type="ORF">LLEC1_08108</name>
</gene>
<dbReference type="Pfam" id="PF12937">
    <property type="entry name" value="F-box-like"/>
    <property type="match status" value="1"/>
</dbReference>
<comment type="caution">
    <text evidence="3">The sequence shown here is derived from an EMBL/GenBank/DDBJ whole genome shotgun (WGS) entry which is preliminary data.</text>
</comment>
<dbReference type="InterPro" id="IPR001810">
    <property type="entry name" value="F-box_dom"/>
</dbReference>
<name>A0A179I2Q9_CORDF</name>
<dbReference type="SUPFAM" id="SSF81383">
    <property type="entry name" value="F-box domain"/>
    <property type="match status" value="1"/>
</dbReference>
<evidence type="ECO:0000259" key="2">
    <source>
        <dbReference type="PROSITE" id="PS50181"/>
    </source>
</evidence>
<evidence type="ECO:0000256" key="1">
    <source>
        <dbReference type="SAM" id="MobiDB-lite"/>
    </source>
</evidence>
<evidence type="ECO:0000313" key="4">
    <source>
        <dbReference type="Proteomes" id="UP000243081"/>
    </source>
</evidence>
<dbReference type="InterPro" id="IPR036047">
    <property type="entry name" value="F-box-like_dom_sf"/>
</dbReference>
<organism evidence="3 4">
    <name type="scientific">Cordyceps confragosa</name>
    <name type="common">Lecanicillium lecanii</name>
    <dbReference type="NCBI Taxonomy" id="2714763"/>
    <lineage>
        <taxon>Eukaryota</taxon>
        <taxon>Fungi</taxon>
        <taxon>Dikarya</taxon>
        <taxon>Ascomycota</taxon>
        <taxon>Pezizomycotina</taxon>
        <taxon>Sordariomycetes</taxon>
        <taxon>Hypocreomycetidae</taxon>
        <taxon>Hypocreales</taxon>
        <taxon>Cordycipitaceae</taxon>
        <taxon>Akanthomyces</taxon>
    </lineage>
</organism>
<feature type="domain" description="F-box" evidence="2">
    <location>
        <begin position="1"/>
        <end position="52"/>
    </location>
</feature>
<dbReference type="OMA" id="YACSKVY"/>
<sequence>MSRLTTLPPELLHHIFSWLNPTDLGTLPRVCSALNDYVKGNWKLCQDVYLNHLDKPQDNNPVDWEQALHDYARLQLICQRPAASDKESELAFVHKTVTNLLSRASSRGYTNDNSNTHSASRNADFLRQLFSGSDSTRAAFLERSFLFDRVRCERPLQFPHAATSADDNDQNGSKGSKSDDDEQTKTHQRSAQLHCLYGTPIQNVGRLRSERTYPFACSTVYDMRGHTTRTRWGPFRDDGSGRSKRFVAKLFSDVWSTPFSGSWAGSYMPTPTPSPAPALSSLELSDPYGVTGTWYRTNSSIQVVCFLDYNDFFNYNFPMGDPFPTNLPRPGISVGEATRLIILKLRVTHIEPPGPDDGQELPVVHFTGDSRLLDDGWDANASSELKGTVRLTTEGEVRWTSSSIYNGEERWKSEGVQVGGARSARGV</sequence>
<accession>A0A179I2Q9</accession>
<dbReference type="SMART" id="SM00256">
    <property type="entry name" value="FBOX"/>
    <property type="match status" value="1"/>
</dbReference>
<feature type="non-terminal residue" evidence="3">
    <location>
        <position position="427"/>
    </location>
</feature>
<protein>
    <recommendedName>
        <fullName evidence="2">F-box domain-containing protein</fullName>
    </recommendedName>
</protein>
<dbReference type="AlphaFoldDB" id="A0A179I2Q9"/>
<proteinExistence type="predicted"/>
<dbReference type="CDD" id="cd09917">
    <property type="entry name" value="F-box_SF"/>
    <property type="match status" value="1"/>
</dbReference>
<keyword evidence="4" id="KW-1185">Reference proteome</keyword>
<dbReference type="OrthoDB" id="3226064at2759"/>
<evidence type="ECO:0000313" key="3">
    <source>
        <dbReference type="EMBL" id="OAQ97015.1"/>
    </source>
</evidence>
<dbReference type="EMBL" id="LUKN01003741">
    <property type="protein sequence ID" value="OAQ97015.1"/>
    <property type="molecule type" value="Genomic_DNA"/>
</dbReference>
<dbReference type="Proteomes" id="UP000243081">
    <property type="component" value="Unassembled WGS sequence"/>
</dbReference>
<dbReference type="PROSITE" id="PS50181">
    <property type="entry name" value="FBOX"/>
    <property type="match status" value="1"/>
</dbReference>
<reference evidence="3 4" key="1">
    <citation type="submission" date="2016-03" db="EMBL/GenBank/DDBJ databases">
        <title>Fine-scale spatial genetic structure of a fungal parasite of coffee scale insects.</title>
        <authorList>
            <person name="Jackson D."/>
            <person name="Zemenick K.A."/>
            <person name="Malloure B."/>
            <person name="Quandt C.A."/>
            <person name="James T.Y."/>
        </authorList>
    </citation>
    <scope>NUCLEOTIDE SEQUENCE [LARGE SCALE GENOMIC DNA]</scope>
    <source>
        <strain evidence="3 4">UM487</strain>
    </source>
</reference>